<dbReference type="PANTHER" id="PTHR11092:SF0">
    <property type="entry name" value="EPIMERASE FAMILY PROTEIN SDR39U1"/>
    <property type="match status" value="1"/>
</dbReference>
<organism evidence="4 5">
    <name type="scientific">Eiseniibacteriota bacterium</name>
    <dbReference type="NCBI Taxonomy" id="2212470"/>
    <lineage>
        <taxon>Bacteria</taxon>
        <taxon>Candidatus Eiseniibacteriota</taxon>
    </lineage>
</organism>
<evidence type="ECO:0000313" key="4">
    <source>
        <dbReference type="EMBL" id="MBI5171142.1"/>
    </source>
</evidence>
<dbReference type="AlphaFoldDB" id="A0A933SFF1"/>
<dbReference type="Gene3D" id="3.40.50.720">
    <property type="entry name" value="NAD(P)-binding Rossmann-like Domain"/>
    <property type="match status" value="1"/>
</dbReference>
<dbReference type="EMBL" id="JACRIW010000121">
    <property type="protein sequence ID" value="MBI5171142.1"/>
    <property type="molecule type" value="Genomic_DNA"/>
</dbReference>
<evidence type="ECO:0000313" key="5">
    <source>
        <dbReference type="Proteomes" id="UP000696931"/>
    </source>
</evidence>
<gene>
    <name evidence="4" type="ORF">HZA61_16770</name>
</gene>
<dbReference type="SUPFAM" id="SSF51735">
    <property type="entry name" value="NAD(P)-binding Rossmann-fold domains"/>
    <property type="match status" value="1"/>
</dbReference>
<evidence type="ECO:0000256" key="1">
    <source>
        <dbReference type="ARBA" id="ARBA00009353"/>
    </source>
</evidence>
<comment type="caution">
    <text evidence="4">The sequence shown here is derived from an EMBL/GenBank/DDBJ whole genome shotgun (WGS) entry which is preliminary data.</text>
</comment>
<proteinExistence type="inferred from homology"/>
<sequence length="392" mass="40567">MPAPVTLRTTLPVPADAARAYLAHPRAASRLSPPWGGPVLAPGGAVHAEGAACVLEESAAPESGAVEALAWRHRTAALDLARPVAPLRVGVTGASGMIGRALIEYLELRGCTVTRFVRGSVAGHGTVAWDPARGTLDPRALESLDAVVHLAGAGIADERWTDARKRELVESRVQSTGTLARAMASAAGSGGARVLLSTSAIGAYGDRGDEKLDEAGGYGRGFLADLARQWEGAAAPAAAAGVRVAHPRIGVVLWPAGGALPKLVTPALLGAGGPLGSGRQWWSWVSLHDVLDALVFALDRPLAGPYNVVAPESARQRDFAAALGRALSRPAFLPAPAFALRLLLGEMADEALLAGQRLVPRALREAGFVHRDTDLEATLRLLLGRAARKAAA</sequence>
<feature type="domain" description="DUF1731" evidence="3">
    <location>
        <begin position="335"/>
        <end position="380"/>
    </location>
</feature>
<dbReference type="InterPro" id="IPR001509">
    <property type="entry name" value="Epimerase_deHydtase"/>
</dbReference>
<dbReference type="InterPro" id="IPR010099">
    <property type="entry name" value="SDR39U1"/>
</dbReference>
<protein>
    <submittedName>
        <fullName evidence="4">TIGR01777 family protein</fullName>
    </submittedName>
</protein>
<feature type="domain" description="NAD-dependent epimerase/dehydratase" evidence="2">
    <location>
        <begin position="91"/>
        <end position="306"/>
    </location>
</feature>
<evidence type="ECO:0000259" key="2">
    <source>
        <dbReference type="Pfam" id="PF01370"/>
    </source>
</evidence>
<evidence type="ECO:0000259" key="3">
    <source>
        <dbReference type="Pfam" id="PF08338"/>
    </source>
</evidence>
<accession>A0A933SFF1</accession>
<dbReference type="NCBIfam" id="TIGR01777">
    <property type="entry name" value="yfcH"/>
    <property type="match status" value="1"/>
</dbReference>
<dbReference type="PANTHER" id="PTHR11092">
    <property type="entry name" value="SUGAR NUCLEOTIDE EPIMERASE RELATED"/>
    <property type="match status" value="1"/>
</dbReference>
<comment type="similarity">
    <text evidence="1">Belongs to the NAD(P)-dependent epimerase/dehydratase family. SDR39U1 subfamily.</text>
</comment>
<reference evidence="4" key="1">
    <citation type="submission" date="2020-07" db="EMBL/GenBank/DDBJ databases">
        <title>Huge and variable diversity of episymbiotic CPR bacteria and DPANN archaea in groundwater ecosystems.</title>
        <authorList>
            <person name="He C.Y."/>
            <person name="Keren R."/>
            <person name="Whittaker M."/>
            <person name="Farag I.F."/>
            <person name="Doudna J."/>
            <person name="Cate J.H.D."/>
            <person name="Banfield J.F."/>
        </authorList>
    </citation>
    <scope>NUCLEOTIDE SEQUENCE</scope>
    <source>
        <strain evidence="4">NC_groundwater_1813_Pr3_B-0.1um_71_17</strain>
    </source>
</reference>
<dbReference type="Pfam" id="PF01370">
    <property type="entry name" value="Epimerase"/>
    <property type="match status" value="1"/>
</dbReference>
<dbReference type="InterPro" id="IPR013549">
    <property type="entry name" value="DUF1731"/>
</dbReference>
<dbReference type="InterPro" id="IPR036291">
    <property type="entry name" value="NAD(P)-bd_dom_sf"/>
</dbReference>
<dbReference type="Proteomes" id="UP000696931">
    <property type="component" value="Unassembled WGS sequence"/>
</dbReference>
<name>A0A933SFF1_UNCEI</name>
<dbReference type="Pfam" id="PF08338">
    <property type="entry name" value="DUF1731"/>
    <property type="match status" value="1"/>
</dbReference>